<dbReference type="EMBL" id="LR134510">
    <property type="protein sequence ID" value="VEJ09182.1"/>
    <property type="molecule type" value="Genomic_DNA"/>
</dbReference>
<keyword evidence="2" id="KW-1185">Reference proteome</keyword>
<proteinExistence type="predicted"/>
<reference evidence="1 2" key="1">
    <citation type="submission" date="2018-12" db="EMBL/GenBank/DDBJ databases">
        <authorList>
            <consortium name="Pathogen Informatics"/>
        </authorList>
    </citation>
    <scope>NUCLEOTIDE SEQUENCE [LARGE SCALE GENOMIC DNA]</scope>
    <source>
        <strain evidence="1 2">NCTC12871</strain>
    </source>
</reference>
<name>A0A448TT74_9PAST</name>
<protein>
    <submittedName>
        <fullName evidence="1">Uncharacterized protein</fullName>
    </submittedName>
</protein>
<organism evidence="1 2">
    <name type="scientific">Actinobacillus delphinicola</name>
    <dbReference type="NCBI Taxonomy" id="51161"/>
    <lineage>
        <taxon>Bacteria</taxon>
        <taxon>Pseudomonadati</taxon>
        <taxon>Pseudomonadota</taxon>
        <taxon>Gammaproteobacteria</taxon>
        <taxon>Pasteurellales</taxon>
        <taxon>Pasteurellaceae</taxon>
        <taxon>Actinobacillus</taxon>
    </lineage>
</organism>
<dbReference type="RefSeq" id="WP_126598892.1">
    <property type="nucleotide sequence ID" value="NZ_LR134510.1"/>
</dbReference>
<dbReference type="Proteomes" id="UP000279799">
    <property type="component" value="Chromosome"/>
</dbReference>
<accession>A0A448TT74</accession>
<evidence type="ECO:0000313" key="2">
    <source>
        <dbReference type="Proteomes" id="UP000279799"/>
    </source>
</evidence>
<dbReference type="AlphaFoldDB" id="A0A448TT74"/>
<dbReference type="KEGG" id="adp:NCTC12871_00623"/>
<sequence length="63" mass="7037">MNVSKQMSECPFSHGLVPNYARENQQRWGVTAIENTACQTSIYATSADSPRIQNCQSQVKIFA</sequence>
<gene>
    <name evidence="1" type="ORF">NCTC12871_00623</name>
</gene>
<evidence type="ECO:0000313" key="1">
    <source>
        <dbReference type="EMBL" id="VEJ09182.1"/>
    </source>
</evidence>